<evidence type="ECO:0000256" key="4">
    <source>
        <dbReference type="ARBA" id="ARBA00023136"/>
    </source>
</evidence>
<organism evidence="5 6">
    <name type="scientific">Anaerocolumna cellulosilytica</name>
    <dbReference type="NCBI Taxonomy" id="433286"/>
    <lineage>
        <taxon>Bacteria</taxon>
        <taxon>Bacillati</taxon>
        <taxon>Bacillota</taxon>
        <taxon>Clostridia</taxon>
        <taxon>Lachnospirales</taxon>
        <taxon>Lachnospiraceae</taxon>
        <taxon>Anaerocolumna</taxon>
    </lineage>
</organism>
<protein>
    <submittedName>
        <fullName evidence="5">Transport permease protein</fullName>
    </submittedName>
</protein>
<dbReference type="RefSeq" id="WP_184092441.1">
    <property type="nucleotide sequence ID" value="NZ_AP023367.1"/>
</dbReference>
<evidence type="ECO:0000256" key="2">
    <source>
        <dbReference type="ARBA" id="ARBA00022692"/>
    </source>
</evidence>
<dbReference type="KEGG" id="acel:acsn021_13300"/>
<dbReference type="Proteomes" id="UP000515561">
    <property type="component" value="Chromosome"/>
</dbReference>
<comment type="subcellular location">
    <subcellularLocation>
        <location evidence="1">Membrane</location>
        <topology evidence="1">Multi-pass membrane protein</topology>
    </subcellularLocation>
</comment>
<keyword evidence="6" id="KW-1185">Reference proteome</keyword>
<dbReference type="GO" id="GO:0043190">
    <property type="term" value="C:ATP-binding cassette (ABC) transporter complex"/>
    <property type="evidence" value="ECO:0007669"/>
    <property type="project" value="InterPro"/>
</dbReference>
<dbReference type="AlphaFoldDB" id="A0A6S6R3Q7"/>
<dbReference type="InterPro" id="IPR000412">
    <property type="entry name" value="ABC_2_transport"/>
</dbReference>
<accession>A0A6S6R3Q7</accession>
<evidence type="ECO:0000313" key="5">
    <source>
        <dbReference type="EMBL" id="BCJ93761.1"/>
    </source>
</evidence>
<dbReference type="InterPro" id="IPR047817">
    <property type="entry name" value="ABC2_TM_bact-type"/>
</dbReference>
<keyword evidence="2" id="KW-0812">Transmembrane</keyword>
<dbReference type="PROSITE" id="PS51012">
    <property type="entry name" value="ABC_TM2"/>
    <property type="match status" value="1"/>
</dbReference>
<dbReference type="InterPro" id="IPR013525">
    <property type="entry name" value="ABC2_TM"/>
</dbReference>
<evidence type="ECO:0000313" key="6">
    <source>
        <dbReference type="Proteomes" id="UP000515561"/>
    </source>
</evidence>
<keyword evidence="4" id="KW-0472">Membrane</keyword>
<dbReference type="InterPro" id="IPR051784">
    <property type="entry name" value="Nod_factor_ABC_transporter"/>
</dbReference>
<proteinExistence type="predicted"/>
<dbReference type="PANTHER" id="PTHR43229">
    <property type="entry name" value="NODULATION PROTEIN J"/>
    <property type="match status" value="1"/>
</dbReference>
<dbReference type="PANTHER" id="PTHR43229:SF6">
    <property type="entry name" value="ABC-TYPE MULTIDRUG TRANSPORT SYSTEM, PERMEASE COMPONENT"/>
    <property type="match status" value="1"/>
</dbReference>
<evidence type="ECO:0000256" key="1">
    <source>
        <dbReference type="ARBA" id="ARBA00004141"/>
    </source>
</evidence>
<dbReference type="GO" id="GO:0140359">
    <property type="term" value="F:ABC-type transporter activity"/>
    <property type="evidence" value="ECO:0007669"/>
    <property type="project" value="InterPro"/>
</dbReference>
<reference evidence="5 6" key="1">
    <citation type="journal article" date="2016" name="Int. J. Syst. Evol. Microbiol.">
        <title>Descriptions of Anaerotaenia torta gen. nov., sp. nov. and Anaerocolumna cellulosilytica gen. nov., sp. nov. isolated from a methanogenic reactor of cattle waste.</title>
        <authorList>
            <person name="Uek A."/>
            <person name="Ohtaki Y."/>
            <person name="Kaku N."/>
            <person name="Ueki K."/>
        </authorList>
    </citation>
    <scope>NUCLEOTIDE SEQUENCE [LARGE SCALE GENOMIC DNA]</scope>
    <source>
        <strain evidence="5 6">SN021</strain>
    </source>
</reference>
<keyword evidence="3" id="KW-1133">Transmembrane helix</keyword>
<dbReference type="Pfam" id="PF12698">
    <property type="entry name" value="ABC2_membrane_3"/>
    <property type="match status" value="1"/>
</dbReference>
<sequence length="246" mass="27529">MNTFLPLFLLGLRKRSKDSFILFYNILFPTIIILLLGYLTQKSYSKEFTSYQYYTLVIIPFCALMGIITVAYVAKEDKLSNTSCRLLTAPTSNAALVLAKFLSSFIILALCNIITLGLNVLLYQLPIARSFIPCAVLLTLEAAVVTGIGLNLGYAFHKMEVLKNFLNLPIMLGGLTGGSFFPIASDTLTLTTLRKLSPMTYINRSIFEAVYDNQHTLLTLLVFIFTLLSILLLFLTIKHFKKEAIL</sequence>
<dbReference type="PIRSF" id="PIRSF006648">
    <property type="entry name" value="DrrB"/>
    <property type="match status" value="1"/>
</dbReference>
<name>A0A6S6R3Q7_9FIRM</name>
<gene>
    <name evidence="5" type="ORF">acsn021_13300</name>
</gene>
<evidence type="ECO:0000256" key="3">
    <source>
        <dbReference type="ARBA" id="ARBA00022989"/>
    </source>
</evidence>
<dbReference type="EMBL" id="AP023367">
    <property type="protein sequence ID" value="BCJ93761.1"/>
    <property type="molecule type" value="Genomic_DNA"/>
</dbReference>